<dbReference type="InterPro" id="IPR029058">
    <property type="entry name" value="AB_hydrolase_fold"/>
</dbReference>
<feature type="region of interest" description="Disordered" evidence="2">
    <location>
        <begin position="141"/>
        <end position="160"/>
    </location>
</feature>
<dbReference type="EMBL" id="VIGI01000011">
    <property type="protein sequence ID" value="KAB8293814.1"/>
    <property type="molecule type" value="Genomic_DNA"/>
</dbReference>
<protein>
    <recommendedName>
        <fullName evidence="3">Serine aminopeptidase S33 domain-containing protein</fullName>
    </recommendedName>
</protein>
<dbReference type="AlphaFoldDB" id="A0A5N6JXD6"/>
<evidence type="ECO:0000256" key="1">
    <source>
        <dbReference type="ARBA" id="ARBA00029464"/>
    </source>
</evidence>
<dbReference type="Proteomes" id="UP000326757">
    <property type="component" value="Unassembled WGS sequence"/>
</dbReference>
<evidence type="ECO:0000313" key="4">
    <source>
        <dbReference type="EMBL" id="KAB8293814.1"/>
    </source>
</evidence>
<gene>
    <name evidence="4" type="ORF">EYC80_009296</name>
</gene>
<organism evidence="4 5">
    <name type="scientific">Monilinia laxa</name>
    <name type="common">Brown rot fungus</name>
    <name type="synonym">Sclerotinia laxa</name>
    <dbReference type="NCBI Taxonomy" id="61186"/>
    <lineage>
        <taxon>Eukaryota</taxon>
        <taxon>Fungi</taxon>
        <taxon>Dikarya</taxon>
        <taxon>Ascomycota</taxon>
        <taxon>Pezizomycotina</taxon>
        <taxon>Leotiomycetes</taxon>
        <taxon>Helotiales</taxon>
        <taxon>Sclerotiniaceae</taxon>
        <taxon>Monilinia</taxon>
    </lineage>
</organism>
<comment type="caution">
    <text evidence="4">The sequence shown here is derived from an EMBL/GenBank/DDBJ whole genome shotgun (WGS) entry which is preliminary data.</text>
</comment>
<accession>A0A5N6JXD6</accession>
<comment type="similarity">
    <text evidence="1">Belongs to the polyketide transferase af380 family.</text>
</comment>
<evidence type="ECO:0000256" key="2">
    <source>
        <dbReference type="SAM" id="MobiDB-lite"/>
    </source>
</evidence>
<name>A0A5N6JXD6_MONLA</name>
<evidence type="ECO:0000313" key="5">
    <source>
        <dbReference type="Proteomes" id="UP000326757"/>
    </source>
</evidence>
<dbReference type="OrthoDB" id="2498029at2759"/>
<reference evidence="4 5" key="1">
    <citation type="submission" date="2019-06" db="EMBL/GenBank/DDBJ databases">
        <title>Genome Sequence of the Brown Rot Fungal Pathogen Monilinia laxa.</title>
        <authorList>
            <person name="De Miccolis Angelini R.M."/>
            <person name="Landi L."/>
            <person name="Abate D."/>
            <person name="Pollastro S."/>
            <person name="Romanazzi G."/>
            <person name="Faretra F."/>
        </authorList>
    </citation>
    <scope>NUCLEOTIDE SEQUENCE [LARGE SCALE GENOMIC DNA]</scope>
    <source>
        <strain evidence="4 5">Mlax316</strain>
    </source>
</reference>
<feature type="domain" description="Serine aminopeptidase S33" evidence="3">
    <location>
        <begin position="7"/>
        <end position="130"/>
    </location>
</feature>
<keyword evidence="5" id="KW-1185">Reference proteome</keyword>
<dbReference type="Pfam" id="PF12146">
    <property type="entry name" value="Hydrolase_4"/>
    <property type="match status" value="1"/>
</dbReference>
<dbReference type="PANTHER" id="PTHR47751">
    <property type="entry name" value="SUPERFAMILY HYDROLASE, PUTATIVE (AFU_ORTHOLOGUE AFUA_2G16580)-RELATED"/>
    <property type="match status" value="1"/>
</dbReference>
<dbReference type="PANTHER" id="PTHR47751:SF2">
    <property type="entry name" value="DLTD N-TERMINAL DOMAIN PROTEIN (AFU_ORTHOLOGUE AFUA_8G00380)-RELATED"/>
    <property type="match status" value="1"/>
</dbReference>
<dbReference type="InterPro" id="IPR022742">
    <property type="entry name" value="Hydrolase_4"/>
</dbReference>
<dbReference type="InterPro" id="IPR051411">
    <property type="entry name" value="Polyketide_trans_af380"/>
</dbReference>
<dbReference type="SUPFAM" id="SSF53474">
    <property type="entry name" value="alpha/beta-Hydrolases"/>
    <property type="match status" value="1"/>
</dbReference>
<proteinExistence type="inferred from homology"/>
<dbReference type="Gene3D" id="3.40.50.1820">
    <property type="entry name" value="alpha/beta hydrolase"/>
    <property type="match status" value="1"/>
</dbReference>
<evidence type="ECO:0000259" key="3">
    <source>
        <dbReference type="Pfam" id="PF12146"/>
    </source>
</evidence>
<sequence length="201" mass="21932">MAAKAPAVVMTHGLNCVKEILFPKVARRFQDFGYNALIYDSRNIGESDGLPRNHINPMLECEDILDIVTHVSSLPHVDSKNIILWGASLGATESGCAAAMDPRIKAVVMVCPIFSFFQQDKMEKVLQQLIKDRQSQLRGNEAFSVPPYNSKGESPTGIGGSGGPGGLELYNLMTAIGSRASPNHRNRMTLQTYLKTLSIPT</sequence>